<reference evidence="1" key="2">
    <citation type="submission" date="2019-04" db="EMBL/GenBank/DDBJ databases">
        <title>Friends and foes A comparative genomics study of 23 Aspergillus species from section Flavi.</title>
        <authorList>
            <consortium name="DOE Joint Genome Institute"/>
            <person name="Kjaerbolling I."/>
            <person name="Vesth T."/>
            <person name="Frisvad J.C."/>
            <person name="Nybo J.L."/>
            <person name="Theobald S."/>
            <person name="Kildgaard S."/>
            <person name="Isbrandt T."/>
            <person name="Kuo A."/>
            <person name="Sato A."/>
            <person name="Lyhne E.K."/>
            <person name="Kogle M.E."/>
            <person name="Wiebenga A."/>
            <person name="Kun R.S."/>
            <person name="Lubbers R.J."/>
            <person name="Makela M.R."/>
            <person name="Barry K."/>
            <person name="Chovatia M."/>
            <person name="Clum A."/>
            <person name="Daum C."/>
            <person name="Haridas S."/>
            <person name="He G."/>
            <person name="LaButti K."/>
            <person name="Lipzen A."/>
            <person name="Mondo S."/>
            <person name="Riley R."/>
            <person name="Salamov A."/>
            <person name="Simmons B.A."/>
            <person name="Magnuson J.K."/>
            <person name="Henrissat B."/>
            <person name="Mortensen U.H."/>
            <person name="Larsen T.O."/>
            <person name="Devries R.P."/>
            <person name="Grigoriev I.V."/>
            <person name="Machida M."/>
            <person name="Baker S.E."/>
            <person name="Andersen M.R."/>
        </authorList>
    </citation>
    <scope>NUCLEOTIDE SEQUENCE [LARGE SCALE GENOMIC DNA]</scope>
    <source>
        <strain evidence="1">CBS 121.62</strain>
    </source>
</reference>
<evidence type="ECO:0000313" key="1">
    <source>
        <dbReference type="EMBL" id="KAB8247019.1"/>
    </source>
</evidence>
<dbReference type="Proteomes" id="UP000275480">
    <property type="component" value="Unassembled WGS sequence"/>
</dbReference>
<organism evidence="1">
    <name type="scientific">Aspergillus flavus</name>
    <dbReference type="NCBI Taxonomy" id="5059"/>
    <lineage>
        <taxon>Eukaryota</taxon>
        <taxon>Fungi</taxon>
        <taxon>Dikarya</taxon>
        <taxon>Ascomycota</taxon>
        <taxon>Pezizomycotina</taxon>
        <taxon>Eurotiomycetes</taxon>
        <taxon>Eurotiomycetidae</taxon>
        <taxon>Eurotiales</taxon>
        <taxon>Aspergillaceae</taxon>
        <taxon>Aspergillus</taxon>
        <taxon>Aspergillus subgen. Circumdati</taxon>
    </lineage>
</organism>
<dbReference type="EMBL" id="ML734593">
    <property type="protein sequence ID" value="KAB8247019.1"/>
    <property type="molecule type" value="Genomic_DNA"/>
</dbReference>
<dbReference type="EMBL" id="QQZZ01000145">
    <property type="protein sequence ID" value="RMZ38620.1"/>
    <property type="molecule type" value="Genomic_DNA"/>
</dbReference>
<name>A0A3M7JMF1_ASPFL</name>
<evidence type="ECO:0000313" key="3">
    <source>
        <dbReference type="Proteomes" id="UP000275480"/>
    </source>
</evidence>
<accession>A0A3M7JMF1</accession>
<protein>
    <submittedName>
        <fullName evidence="1">Uncharacterized protein</fullName>
    </submittedName>
</protein>
<dbReference type="VEuPathDB" id="FungiDB:F9C07_2280872"/>
<sequence>MPSLDSCSKPSSEEEAWQNRLLSNIHISDEHLKALLRLSAGSRDERGYIKIIVTIRCFVPQAFEDRHVSDELAQDIFNLAIDNTVKEKLRSIESIHGYGWNVDSSPTGDRHLVAYWYGQEEPELPEAIRYVPFVELRKLHYDPLHW</sequence>
<evidence type="ECO:0000313" key="2">
    <source>
        <dbReference type="EMBL" id="RMZ38620.1"/>
    </source>
</evidence>
<dbReference type="Proteomes" id="UP000325434">
    <property type="component" value="Unassembled WGS sequence"/>
</dbReference>
<gene>
    <name evidence="1" type="ORF">BDV35DRAFT_392346</name>
    <name evidence="2" type="ORF">CA14_011946</name>
</gene>
<dbReference type="AlphaFoldDB" id="A0A3M7JMF1"/>
<proteinExistence type="predicted"/>
<reference evidence="2 3" key="1">
    <citation type="submission" date="2018-07" db="EMBL/GenBank/DDBJ databases">
        <title>Identification of spontaneous genetic mutation associated with occurrence of a yellow conidial color mutant of Aspergillus flavus.</title>
        <authorList>
            <person name="Chang P.-K."/>
            <person name="Mack B.M."/>
            <person name="Scharfenstein L."/>
            <person name="Gilbert M.K."/>
        </authorList>
    </citation>
    <scope>NUCLEOTIDE SEQUENCE [LARGE SCALE GENOMIC DNA]</scope>
    <source>
        <strain evidence="2 3">CA14</strain>
    </source>
</reference>